<evidence type="ECO:0000256" key="4">
    <source>
        <dbReference type="ARBA" id="ARBA00022692"/>
    </source>
</evidence>
<feature type="transmembrane region" description="Helical" evidence="7">
    <location>
        <begin position="88"/>
        <end position="110"/>
    </location>
</feature>
<comment type="similarity">
    <text evidence="2">Belongs to the MscS (TC 1.A.23) family.</text>
</comment>
<keyword evidence="10" id="KW-1185">Reference proteome</keyword>
<dbReference type="InterPro" id="IPR011014">
    <property type="entry name" value="MscS_channel_TM-2"/>
</dbReference>
<comment type="caution">
    <text evidence="9">The sequence shown here is derived from an EMBL/GenBank/DDBJ whole genome shotgun (WGS) entry which is preliminary data.</text>
</comment>
<dbReference type="InterPro" id="IPR023408">
    <property type="entry name" value="MscS_beta-dom_sf"/>
</dbReference>
<evidence type="ECO:0000313" key="9">
    <source>
        <dbReference type="EMBL" id="KGX88163.1"/>
    </source>
</evidence>
<comment type="subcellular location">
    <subcellularLocation>
        <location evidence="1">Cell membrane</location>
        <topology evidence="1">Multi-pass membrane protein</topology>
    </subcellularLocation>
</comment>
<dbReference type="Gene3D" id="2.30.30.60">
    <property type="match status" value="1"/>
</dbReference>
<evidence type="ECO:0000313" key="10">
    <source>
        <dbReference type="Proteomes" id="UP000030401"/>
    </source>
</evidence>
<organism evidence="9 10">
    <name type="scientific">Pontibacillus litoralis JSM 072002</name>
    <dbReference type="NCBI Taxonomy" id="1385512"/>
    <lineage>
        <taxon>Bacteria</taxon>
        <taxon>Bacillati</taxon>
        <taxon>Bacillota</taxon>
        <taxon>Bacilli</taxon>
        <taxon>Bacillales</taxon>
        <taxon>Bacillaceae</taxon>
        <taxon>Pontibacillus</taxon>
    </lineage>
</organism>
<protein>
    <submittedName>
        <fullName evidence="9">Mechanosensitive ion channel protein MscS</fullName>
    </submittedName>
</protein>
<dbReference type="PANTHER" id="PTHR30460">
    <property type="entry name" value="MODERATE CONDUCTANCE MECHANOSENSITIVE CHANNEL YBIO"/>
    <property type="match status" value="1"/>
</dbReference>
<keyword evidence="5 7" id="KW-1133">Transmembrane helix</keyword>
<evidence type="ECO:0000256" key="2">
    <source>
        <dbReference type="ARBA" id="ARBA00008017"/>
    </source>
</evidence>
<dbReference type="SUPFAM" id="SSF82689">
    <property type="entry name" value="Mechanosensitive channel protein MscS (YggB), C-terminal domain"/>
    <property type="match status" value="1"/>
</dbReference>
<keyword evidence="3" id="KW-1003">Cell membrane</keyword>
<evidence type="ECO:0000256" key="7">
    <source>
        <dbReference type="SAM" id="Phobius"/>
    </source>
</evidence>
<dbReference type="EMBL" id="AVPG01000003">
    <property type="protein sequence ID" value="KGX88163.1"/>
    <property type="molecule type" value="Genomic_DNA"/>
</dbReference>
<name>A0A0A5GAD9_9BACI</name>
<sequence length="294" mass="34341">MDFIFLTDWWTFLTKLLSNTLVRIIIAGIFFYIGTKFIQRSIRSFFKRTSFIDEKKEKTMEAMLRSLIYYTATFGYIIFILLEFDVPITKMLAGAGVLGIIIGFGAQSLIRDLLAGVFFLYENQLNKGDFVAINNTHFGTVEDIGLRFLKVREWSGKLLTISNGLVNTIHNYNIDHMRVIEKITISYYEDPQRVLTLLEDICRQLNEELEPYLKQDAWNRPVQPFQVYGMTSLNNEHRGYEYTIIGLTDDIGYWTASIKTRHIIANRLYEEQIQMSLQHIDFPHHSANERMTKS</sequence>
<feature type="domain" description="Mechanosensitive ion channel MscS" evidence="8">
    <location>
        <begin position="109"/>
        <end position="173"/>
    </location>
</feature>
<evidence type="ECO:0000256" key="3">
    <source>
        <dbReference type="ARBA" id="ARBA00022475"/>
    </source>
</evidence>
<feature type="transmembrane region" description="Helical" evidence="7">
    <location>
        <begin position="20"/>
        <end position="38"/>
    </location>
</feature>
<dbReference type="Gene3D" id="3.30.70.100">
    <property type="match status" value="1"/>
</dbReference>
<reference evidence="9 10" key="1">
    <citation type="submission" date="2013-08" db="EMBL/GenBank/DDBJ databases">
        <authorList>
            <person name="Huang J."/>
            <person name="Wang G."/>
        </authorList>
    </citation>
    <scope>NUCLEOTIDE SEQUENCE [LARGE SCALE GENOMIC DNA]</scope>
    <source>
        <strain evidence="9 10">JSM 072002</strain>
    </source>
</reference>
<dbReference type="AlphaFoldDB" id="A0A0A5GAD9"/>
<dbReference type="SUPFAM" id="SSF82861">
    <property type="entry name" value="Mechanosensitive channel protein MscS (YggB), transmembrane region"/>
    <property type="match status" value="1"/>
</dbReference>
<dbReference type="GO" id="GO:0008381">
    <property type="term" value="F:mechanosensitive monoatomic ion channel activity"/>
    <property type="evidence" value="ECO:0007669"/>
    <property type="project" value="InterPro"/>
</dbReference>
<dbReference type="InterPro" id="IPR011066">
    <property type="entry name" value="MscS_channel_C_sf"/>
</dbReference>
<dbReference type="InterPro" id="IPR045276">
    <property type="entry name" value="YbiO_bact"/>
</dbReference>
<gene>
    <name evidence="9" type="ORF">N784_10510</name>
</gene>
<keyword evidence="6 7" id="KW-0472">Membrane</keyword>
<evidence type="ECO:0000256" key="5">
    <source>
        <dbReference type="ARBA" id="ARBA00022989"/>
    </source>
</evidence>
<dbReference type="OrthoDB" id="9809206at2"/>
<dbReference type="InterPro" id="IPR010920">
    <property type="entry name" value="LSM_dom_sf"/>
</dbReference>
<proteinExistence type="inferred from homology"/>
<accession>A0A0A5GAD9</accession>
<dbReference type="InterPro" id="IPR006685">
    <property type="entry name" value="MscS_channel_2nd"/>
</dbReference>
<feature type="transmembrane region" description="Helical" evidence="7">
    <location>
        <begin position="62"/>
        <end position="82"/>
    </location>
</feature>
<dbReference type="eggNOG" id="COG0668">
    <property type="taxonomic scope" value="Bacteria"/>
</dbReference>
<evidence type="ECO:0000256" key="6">
    <source>
        <dbReference type="ARBA" id="ARBA00023136"/>
    </source>
</evidence>
<dbReference type="RefSeq" id="WP_036832480.1">
    <property type="nucleotide sequence ID" value="NZ_AVPG01000003.1"/>
</dbReference>
<dbReference type="SUPFAM" id="SSF50182">
    <property type="entry name" value="Sm-like ribonucleoproteins"/>
    <property type="match status" value="1"/>
</dbReference>
<dbReference type="Pfam" id="PF00924">
    <property type="entry name" value="MS_channel_2nd"/>
    <property type="match status" value="1"/>
</dbReference>
<keyword evidence="4 7" id="KW-0812">Transmembrane</keyword>
<dbReference type="GO" id="GO:0005886">
    <property type="term" value="C:plasma membrane"/>
    <property type="evidence" value="ECO:0007669"/>
    <property type="project" value="UniProtKB-SubCell"/>
</dbReference>
<evidence type="ECO:0000259" key="8">
    <source>
        <dbReference type="Pfam" id="PF00924"/>
    </source>
</evidence>
<dbReference type="Proteomes" id="UP000030401">
    <property type="component" value="Unassembled WGS sequence"/>
</dbReference>
<evidence type="ECO:0000256" key="1">
    <source>
        <dbReference type="ARBA" id="ARBA00004651"/>
    </source>
</evidence>
<dbReference type="PANTHER" id="PTHR30460:SF1">
    <property type="entry name" value="MECHANOSENSITIVE ION CHANNEL"/>
    <property type="match status" value="1"/>
</dbReference>
<dbReference type="Gene3D" id="1.10.287.1260">
    <property type="match status" value="1"/>
</dbReference>